<dbReference type="AlphaFoldDB" id="A0A0B7MBT5"/>
<dbReference type="RefSeq" id="WP_044664242.1">
    <property type="nucleotide sequence ID" value="NZ_CDRZ01000044.1"/>
</dbReference>
<dbReference type="EMBL" id="CDRZ01000044">
    <property type="protein sequence ID" value="CEO87979.1"/>
    <property type="molecule type" value="Genomic_DNA"/>
</dbReference>
<evidence type="ECO:0000256" key="2">
    <source>
        <dbReference type="ARBA" id="ARBA00022801"/>
    </source>
</evidence>
<protein>
    <submittedName>
        <fullName evidence="4">Putative Nucleoside-triphosphatase THEP1</fullName>
        <ecNumber evidence="4">3.6.1.15</ecNumber>
    </submittedName>
</protein>
<dbReference type="GO" id="GO:0005524">
    <property type="term" value="F:ATP binding"/>
    <property type="evidence" value="ECO:0007669"/>
    <property type="project" value="UniProtKB-KW"/>
</dbReference>
<name>A0A0B7MBT5_9FIRM</name>
<evidence type="ECO:0000256" key="1">
    <source>
        <dbReference type="ARBA" id="ARBA00022741"/>
    </source>
</evidence>
<organism evidence="4 5">
    <name type="scientific">Syntrophaceticus schinkii</name>
    <dbReference type="NCBI Taxonomy" id="499207"/>
    <lineage>
        <taxon>Bacteria</taxon>
        <taxon>Bacillati</taxon>
        <taxon>Bacillota</taxon>
        <taxon>Clostridia</taxon>
        <taxon>Thermoanaerobacterales</taxon>
        <taxon>Thermoanaerobacterales Family III. Incertae Sedis</taxon>
        <taxon>Syntrophaceticus</taxon>
    </lineage>
</organism>
<keyword evidence="3" id="KW-0067">ATP-binding</keyword>
<dbReference type="PANTHER" id="PTHR43146:SF1">
    <property type="entry name" value="CANCER-RELATED NUCLEOSIDE-TRIPHOSPHATASE"/>
    <property type="match status" value="1"/>
</dbReference>
<accession>A0A0B7MBT5</accession>
<evidence type="ECO:0000313" key="5">
    <source>
        <dbReference type="Proteomes" id="UP000046155"/>
    </source>
</evidence>
<gene>
    <name evidence="4" type="ORF">SSCH_1380008</name>
</gene>
<proteinExistence type="predicted"/>
<keyword evidence="1" id="KW-0547">Nucleotide-binding</keyword>
<dbReference type="Pfam" id="PF03266">
    <property type="entry name" value="NTPase_1"/>
    <property type="match status" value="1"/>
</dbReference>
<evidence type="ECO:0000313" key="4">
    <source>
        <dbReference type="EMBL" id="CEO87979.1"/>
    </source>
</evidence>
<dbReference type="InterPro" id="IPR027417">
    <property type="entry name" value="P-loop_NTPase"/>
</dbReference>
<dbReference type="GO" id="GO:0017111">
    <property type="term" value="F:ribonucleoside triphosphate phosphatase activity"/>
    <property type="evidence" value="ECO:0007669"/>
    <property type="project" value="UniProtKB-EC"/>
</dbReference>
<keyword evidence="5" id="KW-1185">Reference proteome</keyword>
<reference evidence="5" key="1">
    <citation type="submission" date="2015-01" db="EMBL/GenBank/DDBJ databases">
        <authorList>
            <person name="Manzoor Shahid"/>
            <person name="Zubair Saima"/>
        </authorList>
    </citation>
    <scope>NUCLEOTIDE SEQUENCE [LARGE SCALE GENOMIC DNA]</scope>
    <source>
        <strain evidence="5">Sp3</strain>
    </source>
</reference>
<sequence>MIRNLFLTGRIKCGKSTLIKQEITPFLDDIGGYYVQRVFCSGKHCGFKMVELLDQEIYSLEKETDSIYEEKDIVVYLGDQGHREACIKTFEEKGAEILERAYTGGKKVILMDELGRVEQFAPRFRSMVNMLLDAPVYVLGVLKKEENPFLDGIRKRDDIFVIDLDTWDYQKAVKELRSFLAGVQASKTHTIR</sequence>
<dbReference type="EC" id="3.6.1.15" evidence="4"/>
<dbReference type="Proteomes" id="UP000046155">
    <property type="component" value="Unassembled WGS sequence"/>
</dbReference>
<dbReference type="Gene3D" id="3.40.50.300">
    <property type="entry name" value="P-loop containing nucleotide triphosphate hydrolases"/>
    <property type="match status" value="1"/>
</dbReference>
<keyword evidence="2 4" id="KW-0378">Hydrolase</keyword>
<dbReference type="PANTHER" id="PTHR43146">
    <property type="entry name" value="CANCER-RELATED NUCLEOSIDE-TRIPHOSPHATASE"/>
    <property type="match status" value="1"/>
</dbReference>
<dbReference type="SUPFAM" id="SSF52540">
    <property type="entry name" value="P-loop containing nucleoside triphosphate hydrolases"/>
    <property type="match status" value="1"/>
</dbReference>
<evidence type="ECO:0000256" key="3">
    <source>
        <dbReference type="ARBA" id="ARBA00022840"/>
    </source>
</evidence>
<dbReference type="InterPro" id="IPR004948">
    <property type="entry name" value="Nuc-triphosphatase_THEP1"/>
</dbReference>